<proteinExistence type="inferred from homology"/>
<name>A0ABT9H6U5_9SPHN</name>
<dbReference type="PANTHER" id="PTHR46268:SF6">
    <property type="entry name" value="UNIVERSAL STRESS PROTEIN UP12"/>
    <property type="match status" value="1"/>
</dbReference>
<dbReference type="CDD" id="cd00293">
    <property type="entry name" value="USP-like"/>
    <property type="match status" value="2"/>
</dbReference>
<dbReference type="SUPFAM" id="SSF52402">
    <property type="entry name" value="Adenine nucleotide alpha hydrolases-like"/>
    <property type="match status" value="2"/>
</dbReference>
<comment type="similarity">
    <text evidence="1">Belongs to the universal stress protein A family.</text>
</comment>
<dbReference type="PANTHER" id="PTHR46268">
    <property type="entry name" value="STRESS RESPONSE PROTEIN NHAX"/>
    <property type="match status" value="1"/>
</dbReference>
<dbReference type="InterPro" id="IPR006016">
    <property type="entry name" value="UspA"/>
</dbReference>
<accession>A0ABT9H6U5</accession>
<evidence type="ECO:0000313" key="3">
    <source>
        <dbReference type="EMBL" id="MDP4539045.1"/>
    </source>
</evidence>
<evidence type="ECO:0000313" key="4">
    <source>
        <dbReference type="Proteomes" id="UP001235664"/>
    </source>
</evidence>
<gene>
    <name evidence="3" type="ORF">Q9K01_05340</name>
</gene>
<dbReference type="InterPro" id="IPR006015">
    <property type="entry name" value="Universal_stress_UspA"/>
</dbReference>
<reference evidence="3 4" key="1">
    <citation type="submission" date="2023-08" db="EMBL/GenBank/DDBJ databases">
        <title>genomic of DY56.</title>
        <authorList>
            <person name="Wang Y."/>
        </authorList>
    </citation>
    <scope>NUCLEOTIDE SEQUENCE [LARGE SCALE GENOMIC DNA]</scope>
    <source>
        <strain evidence="3 4">DY56-A-20</strain>
    </source>
</reference>
<dbReference type="EMBL" id="JAVAIL010000002">
    <property type="protein sequence ID" value="MDP4539045.1"/>
    <property type="molecule type" value="Genomic_DNA"/>
</dbReference>
<feature type="domain" description="UspA" evidence="2">
    <location>
        <begin position="7"/>
        <end position="161"/>
    </location>
</feature>
<feature type="domain" description="UspA" evidence="2">
    <location>
        <begin position="210"/>
        <end position="288"/>
    </location>
</feature>
<organism evidence="3 4">
    <name type="scientific">Qipengyuania benthica</name>
    <dbReference type="NCBI Taxonomy" id="3067651"/>
    <lineage>
        <taxon>Bacteria</taxon>
        <taxon>Pseudomonadati</taxon>
        <taxon>Pseudomonadota</taxon>
        <taxon>Alphaproteobacteria</taxon>
        <taxon>Sphingomonadales</taxon>
        <taxon>Erythrobacteraceae</taxon>
        <taxon>Qipengyuania</taxon>
    </lineage>
</organism>
<dbReference type="Gene3D" id="3.40.50.12370">
    <property type="match status" value="1"/>
</dbReference>
<dbReference type="Proteomes" id="UP001235664">
    <property type="component" value="Unassembled WGS sequence"/>
</dbReference>
<evidence type="ECO:0000256" key="1">
    <source>
        <dbReference type="ARBA" id="ARBA00008791"/>
    </source>
</evidence>
<keyword evidence="4" id="KW-1185">Reference proteome</keyword>
<comment type="caution">
    <text evidence="3">The sequence shown here is derived from an EMBL/GenBank/DDBJ whole genome shotgun (WGS) entry which is preliminary data.</text>
</comment>
<dbReference type="PRINTS" id="PR01438">
    <property type="entry name" value="UNVRSLSTRESS"/>
</dbReference>
<sequence>MGERTMEHVLAAIDASTYATSVCRYAAWAATRLTLPVELLHVVQHQDPVTARHDLSGAIGLGVKSDLMEELVRLSQDSSRIEIEKGRVLLAAGEQMLREAGVAQVTALHRHGGVVETILEREDTARVLVLGKRGVAHEAGGEHLGSMIGRVVRASAKPVLVASREYAEPRHVVFAYDASPAADRALERLANSPLFAGLPVTIVMAEAGGDAERAKLARAEAAFAPEHSVTAVMERGKAEEVIPRIVAATEGALLLMGAYGHSPIRRMILGSTTTEMVRTVKAPVLMVR</sequence>
<evidence type="ECO:0000259" key="2">
    <source>
        <dbReference type="Pfam" id="PF00582"/>
    </source>
</evidence>
<protein>
    <submittedName>
        <fullName evidence="3">Universal stress protein</fullName>
    </submittedName>
</protein>
<dbReference type="Pfam" id="PF00582">
    <property type="entry name" value="Usp"/>
    <property type="match status" value="2"/>
</dbReference>